<evidence type="ECO:0000259" key="3">
    <source>
        <dbReference type="Pfam" id="PF13360"/>
    </source>
</evidence>
<reference evidence="6" key="1">
    <citation type="submission" date="2016-11" db="EMBL/GenBank/DDBJ databases">
        <authorList>
            <person name="Jaros S."/>
            <person name="Januszkiewicz K."/>
            <person name="Wedrychowicz H."/>
        </authorList>
    </citation>
    <scope>NUCLEOTIDE SEQUENCE [LARGE SCALE GENOMIC DNA]</scope>
    <source>
        <strain evidence="6">DSM 4029</strain>
    </source>
</reference>
<feature type="domain" description="Atrophied bacterial Ig" evidence="4">
    <location>
        <begin position="506"/>
        <end position="582"/>
    </location>
</feature>
<proteinExistence type="predicted"/>
<feature type="region of interest" description="Disordered" evidence="1">
    <location>
        <begin position="1387"/>
        <end position="1428"/>
    </location>
</feature>
<feature type="domain" description="Pyrrolo-quinoline quinone repeat" evidence="3">
    <location>
        <begin position="1165"/>
        <end position="1244"/>
    </location>
</feature>
<organism evidence="5 6">
    <name type="scientific">Bittarella massiliensis</name>
    <name type="common">ex Durand et al. 2017</name>
    <dbReference type="NCBI Taxonomy" id="1720313"/>
    <lineage>
        <taxon>Bacteria</taxon>
        <taxon>Bacillati</taxon>
        <taxon>Bacillota</taxon>
        <taxon>Clostridia</taxon>
        <taxon>Eubacteriales</taxon>
        <taxon>Oscillospiraceae</taxon>
        <taxon>Bittarella (ex Durand et al. 2017)</taxon>
    </lineage>
</organism>
<protein>
    <submittedName>
        <fullName evidence="5">Outer membrane protein assembly factor BamB, contains PQQ-like beta-propeller repeat</fullName>
    </submittedName>
</protein>
<dbReference type="RefSeq" id="WP_186336270.1">
    <property type="nucleotide sequence ID" value="NZ_FQVY01000001.1"/>
</dbReference>
<dbReference type="InterPro" id="IPR015943">
    <property type="entry name" value="WD40/YVTN_repeat-like_dom_sf"/>
</dbReference>
<dbReference type="Proteomes" id="UP000184089">
    <property type="component" value="Unassembled WGS sequence"/>
</dbReference>
<keyword evidence="2" id="KW-0732">Signal</keyword>
<dbReference type="SUPFAM" id="SSF69304">
    <property type="entry name" value="Tricorn protease N-terminal domain"/>
    <property type="match status" value="1"/>
</dbReference>
<accession>A0AAQ1MAU2</accession>
<gene>
    <name evidence="5" type="ORF">SAMN05444424_0120</name>
</gene>
<feature type="compositionally biased region" description="Low complexity" evidence="1">
    <location>
        <begin position="1418"/>
        <end position="1428"/>
    </location>
</feature>
<name>A0AAQ1MAU2_9FIRM</name>
<evidence type="ECO:0000256" key="2">
    <source>
        <dbReference type="SAM" id="SignalP"/>
    </source>
</evidence>
<dbReference type="InterPro" id="IPR046780">
    <property type="entry name" value="aBig_2"/>
</dbReference>
<evidence type="ECO:0000313" key="5">
    <source>
        <dbReference type="EMBL" id="SHF63024.1"/>
    </source>
</evidence>
<dbReference type="InterPro" id="IPR011047">
    <property type="entry name" value="Quinoprotein_ADH-like_sf"/>
</dbReference>
<dbReference type="SUPFAM" id="SSF50998">
    <property type="entry name" value="Quinoprotein alcohol dehydrogenase-like"/>
    <property type="match status" value="1"/>
</dbReference>
<dbReference type="Pfam" id="PF20578">
    <property type="entry name" value="aBig_2"/>
    <property type="match status" value="2"/>
</dbReference>
<dbReference type="InterPro" id="IPR002372">
    <property type="entry name" value="PQQ_rpt_dom"/>
</dbReference>
<feature type="signal peptide" evidence="2">
    <location>
        <begin position="1"/>
        <end position="25"/>
    </location>
</feature>
<dbReference type="Gene3D" id="2.130.10.10">
    <property type="entry name" value="YVTN repeat-like/Quinoprotein amine dehydrogenase"/>
    <property type="match status" value="1"/>
</dbReference>
<feature type="compositionally biased region" description="Pro residues" evidence="1">
    <location>
        <begin position="1392"/>
        <end position="1410"/>
    </location>
</feature>
<feature type="chain" id="PRO_5042904360" evidence="2">
    <location>
        <begin position="26"/>
        <end position="1461"/>
    </location>
</feature>
<feature type="domain" description="Atrophied bacterial Ig" evidence="4">
    <location>
        <begin position="279"/>
        <end position="360"/>
    </location>
</feature>
<sequence>MTKRLTSLVLALCLALGALLTPAYAAAGAPRGGAGISTTLRVEGYGFTAVEPTAITLPDTYKSLPEYGLTAWADKDPGFYTPLHVLAQYCVDNGLDPADVIDATPGFLQDFLDTNADAPTDVYFMYMVNDAYPAKDGTGYLIDGCPLANGDEVTLYDLWYSAYAGSLYTYFAGDSLTANTGEPVSVTLMGTAGMNAAAASPVKGATILASKDGGAEAEVGTTDENGVASLTFDEAGRYTLSAVRKSSWYDSKGNPAIDISRPYAELTVTEVTYTDAEAVAKAKGELDLGDLSAVKGDLTLPTAGSAGTSIAWQSDNQAVLGDNGKLTRPTDGVDVTLTLTATISRGTASDTKVFSVTVKAVTADEVRAEIQAAVDGVSLSATNGLYVRETDWDSDYNDVPVDNVETTWQLQMDRTDISVEVVSSGNANISAAAGDENGKVTFTDEKVQGEVTFRFSKASVPGVFCEKTVLVTVPAHTKTTQEQIDGAAALFGGADRFALIGLDNADADHVVGPLKLQKTLSSYGVSGYSDVALKWASDNTAVIDPPSYGSSSVKVNRPAYGEPDATVKLTLTIDKDSYTSGSVTKRTVEIPLTVPAVTQQEHDAAQTAVDAALAGVTLDGFTEMSSLGLTEIDPQALEFDIQLKDVGDLIKAGMIADTPENRAMSYQWSTDSAAADGTNYLTASYLRCNVYRSVGAPDTQTNLKLTLTYQGVSATKTFPVTIKGITQAEVDAANAEMKAYEAALFDGIKGANESPDFITHNLGWDRANGHVSFYRMHREGDAFVYTLKNSSCPGNVGVELGSWSASPYGYIGTTTGGYGGSNLFELLKRPDFGEPDAQVTLSTPLKSLRYEKVKNADGTAAVPGITAQVALTIPAFTNEVAALSVEGLDIALQPGESSYTIPVDEAKDEVTLTLNVKDPAAVVTVNGKEVGAQAVSLAAETKGNPVRVTIPLTGEETPVVLAVTVQGQTNTLDLVLKRTPVPGPVRPALPSAWPMHQGDVGNNAVLPSLKPAGSSSLLWQQTCTAVDPLWGGGYAGSPILVDGKLALVRDNQVQLLNASTGEVEKAAALAAPNGYYAYLAYGEGKLFVPLGDGRVQVFSASTLESLFLTEGVSGMQALSTITYRDGVFYTGFTNGSSGSRLKGYFAAFSAADTDGRRSDEEVAPLWTYGVDGPGYYGAGATMVGDFIVFAGDDGVLVSADAKTGAVKGTLDLGGGVRSAIVQSGGALYCATKDGQLCRVTLSEGGVPILSAKAALPAGTNASPAVAEGKVFVAGGAFADGYLAVFDSATLAPVTQLALAAAGNTPTLTVDGEEVSAWFTQNANPGALYRATLKDGQLTLATVYTPQEGSQNYCLSNVVIDGASGVAYYGNDSGALFAVKALVAAGTEEPDPIPKPDPTPTPDPAPDPAPTPDGGEPDGGSPTTGEKGDGVVLLLAALAAGLGGLTLLPRRNRRTDSSPSSQ</sequence>
<evidence type="ECO:0000256" key="1">
    <source>
        <dbReference type="SAM" id="MobiDB-lite"/>
    </source>
</evidence>
<comment type="caution">
    <text evidence="5">The sequence shown here is derived from an EMBL/GenBank/DDBJ whole genome shotgun (WGS) entry which is preliminary data.</text>
</comment>
<evidence type="ECO:0000313" key="6">
    <source>
        <dbReference type="Proteomes" id="UP000184089"/>
    </source>
</evidence>
<evidence type="ECO:0000259" key="4">
    <source>
        <dbReference type="Pfam" id="PF20578"/>
    </source>
</evidence>
<dbReference type="EMBL" id="FQVY01000001">
    <property type="protein sequence ID" value="SHF63024.1"/>
    <property type="molecule type" value="Genomic_DNA"/>
</dbReference>
<dbReference type="Pfam" id="PF13360">
    <property type="entry name" value="PQQ_2"/>
    <property type="match status" value="1"/>
</dbReference>